<evidence type="ECO:0000313" key="9">
    <source>
        <dbReference type="EMBL" id="GEU80904.1"/>
    </source>
</evidence>
<evidence type="ECO:0000259" key="7">
    <source>
        <dbReference type="Pfam" id="PF01301"/>
    </source>
</evidence>
<dbReference type="InterPro" id="IPR017853">
    <property type="entry name" value="GH"/>
</dbReference>
<feature type="domain" description="Glycoside hydrolase 35 catalytic" evidence="7">
    <location>
        <begin position="14"/>
        <end position="59"/>
    </location>
</feature>
<dbReference type="FunFam" id="2.60.120.260:FF:000142">
    <property type="entry name" value="Beta-galactosidase"/>
    <property type="match status" value="1"/>
</dbReference>
<reference evidence="9" key="1">
    <citation type="journal article" date="2019" name="Sci. Rep.">
        <title>Draft genome of Tanacetum cinerariifolium, the natural source of mosquito coil.</title>
        <authorList>
            <person name="Yamashiro T."/>
            <person name="Shiraishi A."/>
            <person name="Satake H."/>
            <person name="Nakayama K."/>
        </authorList>
    </citation>
    <scope>NUCLEOTIDE SEQUENCE</scope>
</reference>
<dbReference type="InterPro" id="IPR031330">
    <property type="entry name" value="Gly_Hdrlase_35_cat"/>
</dbReference>
<evidence type="ECO:0000256" key="1">
    <source>
        <dbReference type="ARBA" id="ARBA00001412"/>
    </source>
</evidence>
<dbReference type="PRINTS" id="PR00742">
    <property type="entry name" value="GLHYDRLASE35"/>
</dbReference>
<evidence type="ECO:0000256" key="6">
    <source>
        <dbReference type="ARBA" id="ARBA00023295"/>
    </source>
</evidence>
<dbReference type="PANTHER" id="PTHR23421">
    <property type="entry name" value="BETA-GALACTOSIDASE RELATED"/>
    <property type="match status" value="1"/>
</dbReference>
<dbReference type="EC" id="3.2.1.23" evidence="3"/>
<dbReference type="Gene3D" id="2.60.120.260">
    <property type="entry name" value="Galactose-binding domain-like"/>
    <property type="match status" value="1"/>
</dbReference>
<organism evidence="9">
    <name type="scientific">Tanacetum cinerariifolium</name>
    <name type="common">Dalmatian daisy</name>
    <name type="synonym">Chrysanthemum cinerariifolium</name>
    <dbReference type="NCBI Taxonomy" id="118510"/>
    <lineage>
        <taxon>Eukaryota</taxon>
        <taxon>Viridiplantae</taxon>
        <taxon>Streptophyta</taxon>
        <taxon>Embryophyta</taxon>
        <taxon>Tracheophyta</taxon>
        <taxon>Spermatophyta</taxon>
        <taxon>Magnoliopsida</taxon>
        <taxon>eudicotyledons</taxon>
        <taxon>Gunneridae</taxon>
        <taxon>Pentapetalae</taxon>
        <taxon>asterids</taxon>
        <taxon>campanulids</taxon>
        <taxon>Asterales</taxon>
        <taxon>Asteraceae</taxon>
        <taxon>Asteroideae</taxon>
        <taxon>Anthemideae</taxon>
        <taxon>Anthemidinae</taxon>
        <taxon>Tanacetum</taxon>
    </lineage>
</organism>
<dbReference type="Pfam" id="PF01301">
    <property type="entry name" value="Glyco_hydro_35"/>
    <property type="match status" value="1"/>
</dbReference>
<evidence type="ECO:0000256" key="5">
    <source>
        <dbReference type="ARBA" id="ARBA00022801"/>
    </source>
</evidence>
<dbReference type="InterPro" id="IPR041392">
    <property type="entry name" value="GHD"/>
</dbReference>
<dbReference type="SUPFAM" id="SSF51445">
    <property type="entry name" value="(Trans)glycosidases"/>
    <property type="match status" value="1"/>
</dbReference>
<dbReference type="EMBL" id="BKCJ010008169">
    <property type="protein sequence ID" value="GEU80904.1"/>
    <property type="molecule type" value="Genomic_DNA"/>
</dbReference>
<evidence type="ECO:0000256" key="2">
    <source>
        <dbReference type="ARBA" id="ARBA00009809"/>
    </source>
</evidence>
<keyword evidence="6" id="KW-0326">Glycosidase</keyword>
<gene>
    <name evidence="9" type="ORF">Tci_052882</name>
</gene>
<sequence>MILKKGRHDKDGCYHGGTNFGRSAGGPFITTSYDYDAPLDEYGLIRQPKYEHLKELHKAKQCEPALVSADPIVTSIINLQHAHVFSSKSGHYAAFLANYNTNNAAKVMFNNMHYTLPPWSISILPDSTNVVSTPLKFRIPAAIERKVRL</sequence>
<protein>
    <recommendedName>
        <fullName evidence="3">beta-galactosidase</fullName>
        <ecNumber evidence="3">3.2.1.23</ecNumber>
    </recommendedName>
</protein>
<dbReference type="GO" id="GO:0005975">
    <property type="term" value="P:carbohydrate metabolic process"/>
    <property type="evidence" value="ECO:0007669"/>
    <property type="project" value="InterPro"/>
</dbReference>
<dbReference type="AlphaFoldDB" id="A0A6L2N8N7"/>
<feature type="domain" description="Beta-galactosidase beta-sandwich" evidence="8">
    <location>
        <begin position="82"/>
        <end position="131"/>
    </location>
</feature>
<keyword evidence="4" id="KW-0732">Signal</keyword>
<dbReference type="GO" id="GO:0004565">
    <property type="term" value="F:beta-galactosidase activity"/>
    <property type="evidence" value="ECO:0007669"/>
    <property type="project" value="UniProtKB-EC"/>
</dbReference>
<keyword evidence="5" id="KW-0378">Hydrolase</keyword>
<comment type="caution">
    <text evidence="9">The sequence shown here is derived from an EMBL/GenBank/DDBJ whole genome shotgun (WGS) entry which is preliminary data.</text>
</comment>
<dbReference type="Pfam" id="PF17834">
    <property type="entry name" value="GHD"/>
    <property type="match status" value="1"/>
</dbReference>
<evidence type="ECO:0000259" key="8">
    <source>
        <dbReference type="Pfam" id="PF17834"/>
    </source>
</evidence>
<comment type="similarity">
    <text evidence="2">Belongs to the glycosyl hydrolase 35 family.</text>
</comment>
<evidence type="ECO:0000256" key="3">
    <source>
        <dbReference type="ARBA" id="ARBA00012756"/>
    </source>
</evidence>
<dbReference type="InterPro" id="IPR001944">
    <property type="entry name" value="Glycoside_Hdrlase_35"/>
</dbReference>
<name>A0A6L2N8N7_TANCI</name>
<evidence type="ECO:0000256" key="4">
    <source>
        <dbReference type="ARBA" id="ARBA00022729"/>
    </source>
</evidence>
<comment type="catalytic activity">
    <reaction evidence="1">
        <text>Hydrolysis of terminal non-reducing beta-D-galactose residues in beta-D-galactosides.</text>
        <dbReference type="EC" id="3.2.1.23"/>
    </reaction>
</comment>
<proteinExistence type="inferred from homology"/>
<accession>A0A6L2N8N7</accession>